<dbReference type="AlphaFoldDB" id="A0A857IZQ5"/>
<sequence length="75" mass="8813">MTVEYLVNIGAAQLYFDGDRIRLRPAERNAGTQLEPVHFVLNKEENPLLQTNWDIGLAEFSEDQRRLGQLWKRDR</sequence>
<keyword evidence="2" id="KW-1185">Reference proteome</keyword>
<dbReference type="EMBL" id="CP047650">
    <property type="protein sequence ID" value="QHI97090.1"/>
    <property type="molecule type" value="Genomic_DNA"/>
</dbReference>
<dbReference type="KEGG" id="xyk:GT347_03275"/>
<organism evidence="1 2">
    <name type="scientific">Xylophilus rhododendri</name>
    <dbReference type="NCBI Taxonomy" id="2697032"/>
    <lineage>
        <taxon>Bacteria</taxon>
        <taxon>Pseudomonadati</taxon>
        <taxon>Pseudomonadota</taxon>
        <taxon>Betaproteobacteria</taxon>
        <taxon>Burkholderiales</taxon>
        <taxon>Xylophilus</taxon>
    </lineage>
</organism>
<name>A0A857IZQ5_9BURK</name>
<accession>A0A857IZQ5</accession>
<gene>
    <name evidence="1" type="ORF">GT347_03275</name>
</gene>
<protein>
    <submittedName>
        <fullName evidence="1">Uncharacterized protein</fullName>
    </submittedName>
</protein>
<evidence type="ECO:0000313" key="1">
    <source>
        <dbReference type="EMBL" id="QHI97090.1"/>
    </source>
</evidence>
<dbReference type="RefSeq" id="WP_160550608.1">
    <property type="nucleotide sequence ID" value="NZ_CP047650.1"/>
</dbReference>
<evidence type="ECO:0000313" key="2">
    <source>
        <dbReference type="Proteomes" id="UP000464787"/>
    </source>
</evidence>
<dbReference type="Proteomes" id="UP000464787">
    <property type="component" value="Chromosome"/>
</dbReference>
<reference evidence="1 2" key="1">
    <citation type="submission" date="2020-01" db="EMBL/GenBank/DDBJ databases">
        <title>Genome sequencing of strain KACC 21265.</title>
        <authorList>
            <person name="Heo J."/>
            <person name="Kim S.-J."/>
            <person name="Kim J.-S."/>
            <person name="Hong S.-B."/>
            <person name="Kwon S.-W."/>
        </authorList>
    </citation>
    <scope>NUCLEOTIDE SEQUENCE [LARGE SCALE GENOMIC DNA]</scope>
    <source>
        <strain evidence="1 2">KACC 21265</strain>
    </source>
</reference>
<proteinExistence type="predicted"/>